<evidence type="ECO:0000256" key="2">
    <source>
        <dbReference type="ARBA" id="ARBA00022694"/>
    </source>
</evidence>
<keyword evidence="5" id="KW-0547">Nucleotide-binding</keyword>
<protein>
    <submittedName>
        <fullName evidence="10">Poly(A) polymerase</fullName>
    </submittedName>
</protein>
<dbReference type="InterPro" id="IPR003607">
    <property type="entry name" value="HD/PDEase_dom"/>
</dbReference>
<keyword evidence="7 8" id="KW-0694">RNA-binding</keyword>
<dbReference type="SUPFAM" id="SSF81891">
    <property type="entry name" value="Poly A polymerase C-terminal region-like"/>
    <property type="match status" value="1"/>
</dbReference>
<accession>A0A1T4RYB9</accession>
<evidence type="ECO:0000313" key="11">
    <source>
        <dbReference type="Proteomes" id="UP000189933"/>
    </source>
</evidence>
<evidence type="ECO:0000256" key="1">
    <source>
        <dbReference type="ARBA" id="ARBA00022679"/>
    </source>
</evidence>
<dbReference type="CDD" id="cd00077">
    <property type="entry name" value="HDc"/>
    <property type="match status" value="1"/>
</dbReference>
<feature type="domain" description="HD/PDEase" evidence="9">
    <location>
        <begin position="234"/>
        <end position="402"/>
    </location>
</feature>
<evidence type="ECO:0000256" key="8">
    <source>
        <dbReference type="RuleBase" id="RU003953"/>
    </source>
</evidence>
<evidence type="ECO:0000256" key="3">
    <source>
        <dbReference type="ARBA" id="ARBA00022695"/>
    </source>
</evidence>
<dbReference type="Gene3D" id="3.30.460.10">
    <property type="entry name" value="Beta Polymerase, domain 2"/>
    <property type="match status" value="1"/>
</dbReference>
<comment type="similarity">
    <text evidence="8">Belongs to the tRNA nucleotidyltransferase/poly(A) polymerase family.</text>
</comment>
<proteinExistence type="inferred from homology"/>
<evidence type="ECO:0000256" key="6">
    <source>
        <dbReference type="ARBA" id="ARBA00022842"/>
    </source>
</evidence>
<dbReference type="RefSeq" id="WP_078666328.1">
    <property type="nucleotide sequence ID" value="NZ_FUXM01000038.1"/>
</dbReference>
<dbReference type="GO" id="GO:0003723">
    <property type="term" value="F:RNA binding"/>
    <property type="evidence" value="ECO:0007669"/>
    <property type="project" value="UniProtKB-KW"/>
</dbReference>
<dbReference type="InterPro" id="IPR006674">
    <property type="entry name" value="HD_domain"/>
</dbReference>
<keyword evidence="3" id="KW-0548">Nucleotidyltransferase</keyword>
<keyword evidence="4" id="KW-0479">Metal-binding</keyword>
<keyword evidence="6" id="KW-0460">Magnesium</keyword>
<dbReference type="GO" id="GO:0046872">
    <property type="term" value="F:metal ion binding"/>
    <property type="evidence" value="ECO:0007669"/>
    <property type="project" value="UniProtKB-KW"/>
</dbReference>
<dbReference type="Gene3D" id="1.10.3090.10">
    <property type="entry name" value="cca-adding enzyme, domain 2"/>
    <property type="match status" value="1"/>
</dbReference>
<dbReference type="InterPro" id="IPR043519">
    <property type="entry name" value="NT_sf"/>
</dbReference>
<dbReference type="SUPFAM" id="SSF81301">
    <property type="entry name" value="Nucleotidyltransferase"/>
    <property type="match status" value="1"/>
</dbReference>
<dbReference type="InterPro" id="IPR002646">
    <property type="entry name" value="PolA_pol_head_dom"/>
</dbReference>
<sequence>MLEQVWAFARRCRAEGQELYLVGGYVRDLLAGVEAKDLDFVVPRGQGLNLARRLADELAASFVPLDEENDVGRVVAGELVIDLAARQGNSLIQDLRRRDFTINAMALPLTEAGHPAGTDQIIDPLGGLGHWRERMLAPCHPRIFQDDPVRLLRALRLAARFGLTFAPELEEMLSREQTLLALAARERIGEEISQLFALPGTAAVITADLETRGLFYQVWPELEEMMTAEQNFHHTVTVGRHCLAVLEIMEEILAEPEQWLGAELAEVVKKRAVERLTRHPRQRYQVWKLGALFHDMGKPKTAMTRESGRIVFYGHEREGATLIGPLVRRLTWGRREAQLLQKLVALHMRPLHLFNTRPVKGKPSRRALYRFYRDVGEDLPDLLVLAVADLAAKVKYKPDKEEWETFQAFILGLWDTWLKEKERWQPEPMLRGDELAAAFPHIKGAEIGRMLRELLEAQALGKIQNRDQAWQLVKSLIQYT</sequence>
<dbReference type="InterPro" id="IPR050124">
    <property type="entry name" value="tRNA_CCA-adding_enzyme"/>
</dbReference>
<dbReference type="AlphaFoldDB" id="A0A1T4RYB9"/>
<dbReference type="GO" id="GO:0016779">
    <property type="term" value="F:nucleotidyltransferase activity"/>
    <property type="evidence" value="ECO:0007669"/>
    <property type="project" value="UniProtKB-KW"/>
</dbReference>
<evidence type="ECO:0000259" key="9">
    <source>
        <dbReference type="SMART" id="SM00471"/>
    </source>
</evidence>
<dbReference type="Pfam" id="PF01743">
    <property type="entry name" value="PolyA_pol"/>
    <property type="match status" value="1"/>
</dbReference>
<dbReference type="Proteomes" id="UP000189933">
    <property type="component" value="Unassembled WGS sequence"/>
</dbReference>
<dbReference type="Pfam" id="PF01966">
    <property type="entry name" value="HD"/>
    <property type="match status" value="1"/>
</dbReference>
<keyword evidence="2" id="KW-0819">tRNA processing</keyword>
<reference evidence="11" key="1">
    <citation type="submission" date="2017-02" db="EMBL/GenBank/DDBJ databases">
        <authorList>
            <person name="Varghese N."/>
            <person name="Submissions S."/>
        </authorList>
    </citation>
    <scope>NUCLEOTIDE SEQUENCE [LARGE SCALE GENOMIC DNA]</scope>
    <source>
        <strain evidence="11">DSM 16521</strain>
    </source>
</reference>
<gene>
    <name evidence="10" type="ORF">SAMN02745885_02329</name>
</gene>
<evidence type="ECO:0000256" key="4">
    <source>
        <dbReference type="ARBA" id="ARBA00022723"/>
    </source>
</evidence>
<name>A0A1T4RYB9_9FIRM</name>
<evidence type="ECO:0000256" key="7">
    <source>
        <dbReference type="ARBA" id="ARBA00022884"/>
    </source>
</evidence>
<evidence type="ECO:0000313" key="10">
    <source>
        <dbReference type="EMBL" id="SKA20846.1"/>
    </source>
</evidence>
<dbReference type="GO" id="GO:0000166">
    <property type="term" value="F:nucleotide binding"/>
    <property type="evidence" value="ECO:0007669"/>
    <property type="project" value="UniProtKB-KW"/>
</dbReference>
<dbReference type="PANTHER" id="PTHR47545">
    <property type="entry name" value="MULTIFUNCTIONAL CCA PROTEIN"/>
    <property type="match status" value="1"/>
</dbReference>
<dbReference type="CDD" id="cd05398">
    <property type="entry name" value="NT_ClassII-CCAase"/>
    <property type="match status" value="1"/>
</dbReference>
<keyword evidence="1 8" id="KW-0808">Transferase</keyword>
<dbReference type="SMART" id="SM00471">
    <property type="entry name" value="HDc"/>
    <property type="match status" value="1"/>
</dbReference>
<evidence type="ECO:0000256" key="5">
    <source>
        <dbReference type="ARBA" id="ARBA00022741"/>
    </source>
</evidence>
<organism evidence="10 11">
    <name type="scientific">Carboxydocella sporoproducens DSM 16521</name>
    <dbReference type="NCBI Taxonomy" id="1121270"/>
    <lineage>
        <taxon>Bacteria</taxon>
        <taxon>Bacillati</taxon>
        <taxon>Bacillota</taxon>
        <taxon>Clostridia</taxon>
        <taxon>Eubacteriales</taxon>
        <taxon>Clostridiales Family XVI. Incertae Sedis</taxon>
        <taxon>Carboxydocella</taxon>
    </lineage>
</organism>
<dbReference type="OrthoDB" id="9805698at2"/>
<dbReference type="GO" id="GO:0008033">
    <property type="term" value="P:tRNA processing"/>
    <property type="evidence" value="ECO:0007669"/>
    <property type="project" value="UniProtKB-KW"/>
</dbReference>
<dbReference type="EMBL" id="FUXM01000038">
    <property type="protein sequence ID" value="SKA20846.1"/>
    <property type="molecule type" value="Genomic_DNA"/>
</dbReference>
<dbReference type="PANTHER" id="PTHR47545:SF2">
    <property type="entry name" value="CC-ADDING TRNA NUCLEOTIDYLTRANSFERASE"/>
    <property type="match status" value="1"/>
</dbReference>
<keyword evidence="11" id="KW-1185">Reference proteome</keyword>